<protein>
    <submittedName>
        <fullName evidence="9">tRNA(fMet)-specific endonuclease VapC</fullName>
    </submittedName>
</protein>
<evidence type="ECO:0000313" key="9">
    <source>
        <dbReference type="EMBL" id="VFJ53314.1"/>
    </source>
</evidence>
<dbReference type="GO" id="GO:0016787">
    <property type="term" value="F:hydrolase activity"/>
    <property type="evidence" value="ECO:0007669"/>
    <property type="project" value="UniProtKB-KW"/>
</dbReference>
<dbReference type="PANTHER" id="PTHR33653:SF1">
    <property type="entry name" value="RIBONUCLEASE VAPC2"/>
    <property type="match status" value="1"/>
</dbReference>
<gene>
    <name evidence="9" type="ORF">BECKFW1821B_GA0114236_101441</name>
</gene>
<dbReference type="SUPFAM" id="SSF88723">
    <property type="entry name" value="PIN domain-like"/>
    <property type="match status" value="1"/>
</dbReference>
<comment type="similarity">
    <text evidence="7">Belongs to the PINc/VapC protein family.</text>
</comment>
<keyword evidence="9" id="KW-0255">Endonuclease</keyword>
<keyword evidence="5" id="KW-0378">Hydrolase</keyword>
<evidence type="ECO:0000256" key="3">
    <source>
        <dbReference type="ARBA" id="ARBA00022722"/>
    </source>
</evidence>
<dbReference type="CDD" id="cd18744">
    <property type="entry name" value="PIN_VapC4-5_FitB-like"/>
    <property type="match status" value="1"/>
</dbReference>
<dbReference type="InterPro" id="IPR029060">
    <property type="entry name" value="PIN-like_dom_sf"/>
</dbReference>
<keyword evidence="4" id="KW-0479">Metal-binding</keyword>
<proteinExistence type="inferred from homology"/>
<organism evidence="9">
    <name type="scientific">Candidatus Kentrum sp. FW</name>
    <dbReference type="NCBI Taxonomy" id="2126338"/>
    <lineage>
        <taxon>Bacteria</taxon>
        <taxon>Pseudomonadati</taxon>
        <taxon>Pseudomonadota</taxon>
        <taxon>Gammaproteobacteria</taxon>
        <taxon>Candidatus Kentrum</taxon>
    </lineage>
</organism>
<name>A0A450SIU6_9GAMM</name>
<dbReference type="Pfam" id="PF01850">
    <property type="entry name" value="PIN"/>
    <property type="match status" value="1"/>
</dbReference>
<evidence type="ECO:0000259" key="8">
    <source>
        <dbReference type="Pfam" id="PF01850"/>
    </source>
</evidence>
<dbReference type="AlphaFoldDB" id="A0A450SIU6"/>
<evidence type="ECO:0000256" key="7">
    <source>
        <dbReference type="ARBA" id="ARBA00038093"/>
    </source>
</evidence>
<comment type="cofactor">
    <cofactor evidence="1">
        <name>Mg(2+)</name>
        <dbReference type="ChEBI" id="CHEBI:18420"/>
    </cofactor>
</comment>
<keyword evidence="3" id="KW-0540">Nuclease</keyword>
<accession>A0A450SIU6</accession>
<dbReference type="PANTHER" id="PTHR33653">
    <property type="entry name" value="RIBONUCLEASE VAPC2"/>
    <property type="match status" value="1"/>
</dbReference>
<dbReference type="InterPro" id="IPR050556">
    <property type="entry name" value="Type_II_TA_system_RNase"/>
</dbReference>
<keyword evidence="6" id="KW-0460">Magnesium</keyword>
<dbReference type="GO" id="GO:0004519">
    <property type="term" value="F:endonuclease activity"/>
    <property type="evidence" value="ECO:0007669"/>
    <property type="project" value="UniProtKB-KW"/>
</dbReference>
<evidence type="ECO:0000256" key="1">
    <source>
        <dbReference type="ARBA" id="ARBA00001946"/>
    </source>
</evidence>
<evidence type="ECO:0000256" key="6">
    <source>
        <dbReference type="ARBA" id="ARBA00022842"/>
    </source>
</evidence>
<feature type="domain" description="PIN" evidence="8">
    <location>
        <begin position="11"/>
        <end position="113"/>
    </location>
</feature>
<evidence type="ECO:0000256" key="2">
    <source>
        <dbReference type="ARBA" id="ARBA00022649"/>
    </source>
</evidence>
<evidence type="ECO:0000256" key="4">
    <source>
        <dbReference type="ARBA" id="ARBA00022723"/>
    </source>
</evidence>
<dbReference type="GO" id="GO:0046872">
    <property type="term" value="F:metal ion binding"/>
    <property type="evidence" value="ECO:0007669"/>
    <property type="project" value="UniProtKB-KW"/>
</dbReference>
<dbReference type="Gene3D" id="3.40.50.1010">
    <property type="entry name" value="5'-nuclease"/>
    <property type="match status" value="1"/>
</dbReference>
<evidence type="ECO:0000256" key="5">
    <source>
        <dbReference type="ARBA" id="ARBA00022801"/>
    </source>
</evidence>
<keyword evidence="2" id="KW-1277">Toxin-antitoxin system</keyword>
<sequence length="123" mass="14101">MFFRGHPEVTARFAAYLARYKKINTSIVTYYEIISGLKHMDAHKKMAAFLTFISKNRVLSLTRQSVIISAEIYAELRAEGKLLDDMDLLIAGIAIANDLVLVTHNRTHFERIKQLETEDWSGK</sequence>
<dbReference type="InterPro" id="IPR002716">
    <property type="entry name" value="PIN_dom"/>
</dbReference>
<dbReference type="EMBL" id="CAADFD010000014">
    <property type="protein sequence ID" value="VFJ53314.1"/>
    <property type="molecule type" value="Genomic_DNA"/>
</dbReference>
<reference evidence="9" key="1">
    <citation type="submission" date="2019-02" db="EMBL/GenBank/DDBJ databases">
        <authorList>
            <person name="Gruber-Vodicka R. H."/>
            <person name="Seah K. B. B."/>
        </authorList>
    </citation>
    <scope>NUCLEOTIDE SEQUENCE</scope>
    <source>
        <strain evidence="9">BECK_BZ106</strain>
    </source>
</reference>